<gene>
    <name evidence="4" type="ordered locus">Sfla_6137</name>
</gene>
<dbReference type="PANTHER" id="PTHR33495">
    <property type="entry name" value="ANTI-SIGMA FACTOR ANTAGONIST TM_1081-RELATED-RELATED"/>
    <property type="match status" value="1"/>
</dbReference>
<evidence type="ECO:0000313" key="4">
    <source>
        <dbReference type="EMBL" id="ADW07519.1"/>
    </source>
</evidence>
<evidence type="ECO:0000256" key="1">
    <source>
        <dbReference type="ARBA" id="ARBA00009013"/>
    </source>
</evidence>
<dbReference type="EMBL" id="CP002475">
    <property type="protein sequence ID" value="ADW07519.1"/>
    <property type="molecule type" value="Genomic_DNA"/>
</dbReference>
<dbReference type="Gene3D" id="3.30.750.24">
    <property type="entry name" value="STAS domain"/>
    <property type="match status" value="1"/>
</dbReference>
<dbReference type="InterPro" id="IPR003658">
    <property type="entry name" value="Anti-sigma_ant"/>
</dbReference>
<dbReference type="GO" id="GO:0043856">
    <property type="term" value="F:anti-sigma factor antagonist activity"/>
    <property type="evidence" value="ECO:0007669"/>
    <property type="project" value="InterPro"/>
</dbReference>
<reference evidence="4 5" key="1">
    <citation type="submission" date="2011-01" db="EMBL/GenBank/DDBJ databases">
        <title>Complete sequence of chromosome of Streptomyces flavogriseus ATCC 33331.</title>
        <authorList>
            <consortium name="US DOE Joint Genome Institute"/>
            <person name="Lucas S."/>
            <person name="Copeland A."/>
            <person name="Lapidus A."/>
            <person name="Cheng J.-F."/>
            <person name="Goodwin L."/>
            <person name="Pitluck S."/>
            <person name="Davenport K."/>
            <person name="Detter J.C."/>
            <person name="Han C."/>
            <person name="Tapia R."/>
            <person name="Land M."/>
            <person name="Hauser L."/>
            <person name="Kyrpides N."/>
            <person name="Ivanova N."/>
            <person name="Ovchinnikova G."/>
            <person name="Pagani I."/>
            <person name="Brumm P."/>
            <person name="Mead D."/>
            <person name="Woyke T."/>
        </authorList>
    </citation>
    <scope>NUCLEOTIDE SEQUENCE [LARGE SCALE GENOMIC DNA]</scope>
    <source>
        <strain evidence="5">ATCC 33331 / IAF-45CD</strain>
    </source>
</reference>
<evidence type="ECO:0000313" key="5">
    <source>
        <dbReference type="Proteomes" id="UP000002066"/>
    </source>
</evidence>
<proteinExistence type="inferred from homology"/>
<organism evidence="4 5">
    <name type="scientific">Streptomyces pratensis (strain ATCC 33331 / IAF-45CD)</name>
    <dbReference type="NCBI Taxonomy" id="591167"/>
    <lineage>
        <taxon>Bacteria</taxon>
        <taxon>Bacillati</taxon>
        <taxon>Actinomycetota</taxon>
        <taxon>Actinomycetes</taxon>
        <taxon>Kitasatosporales</taxon>
        <taxon>Streptomycetaceae</taxon>
        <taxon>Streptomyces</taxon>
    </lineage>
</organism>
<dbReference type="InterPro" id="IPR036513">
    <property type="entry name" value="STAS_dom_sf"/>
</dbReference>
<name>A0A8D3WMF1_STRFA</name>
<dbReference type="PANTHER" id="PTHR33495:SF2">
    <property type="entry name" value="ANTI-SIGMA FACTOR ANTAGONIST TM_1081-RELATED"/>
    <property type="match status" value="1"/>
</dbReference>
<protein>
    <recommendedName>
        <fullName evidence="2">Anti-sigma factor antagonist</fullName>
    </recommendedName>
</protein>
<dbReference type="CDD" id="cd07043">
    <property type="entry name" value="STAS_anti-anti-sigma_factors"/>
    <property type="match status" value="1"/>
</dbReference>
<dbReference type="Pfam" id="PF01740">
    <property type="entry name" value="STAS"/>
    <property type="match status" value="1"/>
</dbReference>
<dbReference type="InterPro" id="IPR002645">
    <property type="entry name" value="STAS_dom"/>
</dbReference>
<dbReference type="NCBIfam" id="TIGR00377">
    <property type="entry name" value="ant_ant_sig"/>
    <property type="match status" value="1"/>
</dbReference>
<sequence>MTPNQPLTLTVRHPADSIAVLTVEGEIDVDSAPALRTRALELIRRGRPHVVLDMAPVRFCDSSGLNTMIGILRYAKDRHGSLSLVGAPPHLRRLLDVTGVGELMPVLPTVAEALTHIVGAGEAPEGQGAR</sequence>
<evidence type="ECO:0000256" key="2">
    <source>
        <dbReference type="RuleBase" id="RU003749"/>
    </source>
</evidence>
<dbReference type="SUPFAM" id="SSF52091">
    <property type="entry name" value="SpoIIaa-like"/>
    <property type="match status" value="1"/>
</dbReference>
<feature type="domain" description="STAS" evidence="3">
    <location>
        <begin position="16"/>
        <end position="117"/>
    </location>
</feature>
<comment type="similarity">
    <text evidence="1 2">Belongs to the anti-sigma-factor antagonist family.</text>
</comment>
<dbReference type="KEGG" id="sfa:Sfla_6137"/>
<dbReference type="AlphaFoldDB" id="A0A8D3WMF1"/>
<evidence type="ECO:0000259" key="3">
    <source>
        <dbReference type="PROSITE" id="PS50801"/>
    </source>
</evidence>
<dbReference type="OrthoDB" id="4294859at2"/>
<dbReference type="Proteomes" id="UP000002066">
    <property type="component" value="Chromosome"/>
</dbReference>
<accession>A0A8D3WMF1</accession>
<dbReference type="PROSITE" id="PS50801">
    <property type="entry name" value="STAS"/>
    <property type="match status" value="1"/>
</dbReference>